<keyword evidence="2" id="KW-1133">Transmembrane helix</keyword>
<name>A0AA38SGY6_9ASTR</name>
<organism evidence="4 5">
    <name type="scientific">Centaurea solstitialis</name>
    <name type="common">yellow star-thistle</name>
    <dbReference type="NCBI Taxonomy" id="347529"/>
    <lineage>
        <taxon>Eukaryota</taxon>
        <taxon>Viridiplantae</taxon>
        <taxon>Streptophyta</taxon>
        <taxon>Embryophyta</taxon>
        <taxon>Tracheophyta</taxon>
        <taxon>Spermatophyta</taxon>
        <taxon>Magnoliopsida</taxon>
        <taxon>eudicotyledons</taxon>
        <taxon>Gunneridae</taxon>
        <taxon>Pentapetalae</taxon>
        <taxon>asterids</taxon>
        <taxon>campanulids</taxon>
        <taxon>Asterales</taxon>
        <taxon>Asteraceae</taxon>
        <taxon>Carduoideae</taxon>
        <taxon>Cardueae</taxon>
        <taxon>Centaureinae</taxon>
        <taxon>Centaurea</taxon>
    </lineage>
</organism>
<keyword evidence="5" id="KW-1185">Reference proteome</keyword>
<dbReference type="EMBL" id="JARYMX010000008">
    <property type="protein sequence ID" value="KAJ9538668.1"/>
    <property type="molecule type" value="Genomic_DNA"/>
</dbReference>
<evidence type="ECO:0000259" key="3">
    <source>
        <dbReference type="Pfam" id="PF26138"/>
    </source>
</evidence>
<keyword evidence="2" id="KW-0472">Membrane</keyword>
<evidence type="ECO:0000313" key="5">
    <source>
        <dbReference type="Proteomes" id="UP001172457"/>
    </source>
</evidence>
<dbReference type="PANTHER" id="PTHR22930">
    <property type="match status" value="1"/>
</dbReference>
<dbReference type="AlphaFoldDB" id="A0AA38SGY6"/>
<dbReference type="InterPro" id="IPR058353">
    <property type="entry name" value="DUF8040"/>
</dbReference>
<dbReference type="Proteomes" id="UP001172457">
    <property type="component" value="Chromosome 8"/>
</dbReference>
<evidence type="ECO:0000256" key="2">
    <source>
        <dbReference type="SAM" id="Phobius"/>
    </source>
</evidence>
<dbReference type="PANTHER" id="PTHR22930:SF293">
    <property type="entry name" value="PROTEIN ALP1-LIKE"/>
    <property type="match status" value="1"/>
</dbReference>
<feature type="region of interest" description="Disordered" evidence="1">
    <location>
        <begin position="278"/>
        <end position="326"/>
    </location>
</feature>
<proteinExistence type="predicted"/>
<feature type="compositionally biased region" description="Acidic residues" evidence="1">
    <location>
        <begin position="278"/>
        <end position="294"/>
    </location>
</feature>
<sequence>MPLSSRQPPSLLVRAHISSPTTTGSSPSVVVSRWPSLIRRRPPLIRRTGITARLTLATRNRRQRQTSLILTWWNLVLHIVVVLLLMIFKKHRDRPHLKRFSSNVDRYPILHRHVYESDTMTMSQIRMSRRYFRKLCYMLETFGGLKPSRNMNIDEQVAIFLHILAHNVKIASSYVVFVVREKQLVGILLEFVMQPYDCILKPEPCPITLPIQDGNGALDGTYIKCLVSVEEKPRYKTRKNDIATNVLGVCSQDMQSLHCVRKDRARGNRARDFVEMEQEVNVEETQESDDDLLDSDNAASRNTNLQNDETSPSVISRKRKSRSDDGFNNAVGLITESLKEISKDLSQGIKFDMKMNELSEKIPLEIFKMTSLIQTEN</sequence>
<reference evidence="4" key="1">
    <citation type="submission" date="2023-03" db="EMBL/GenBank/DDBJ databases">
        <title>Chromosome-scale reference genome and RAD-based genetic map of yellow starthistle (Centaurea solstitialis) reveal putative structural variation and QTLs associated with invader traits.</title>
        <authorList>
            <person name="Reatini B."/>
            <person name="Cang F.A."/>
            <person name="Jiang Q."/>
            <person name="Mckibben M.T.W."/>
            <person name="Barker M.S."/>
            <person name="Rieseberg L.H."/>
            <person name="Dlugosch K.M."/>
        </authorList>
    </citation>
    <scope>NUCLEOTIDE SEQUENCE</scope>
    <source>
        <strain evidence="4">CAN-66</strain>
        <tissue evidence="4">Leaf</tissue>
    </source>
</reference>
<accession>A0AA38SGY6</accession>
<evidence type="ECO:0000256" key="1">
    <source>
        <dbReference type="SAM" id="MobiDB-lite"/>
    </source>
</evidence>
<dbReference type="InterPro" id="IPR045249">
    <property type="entry name" value="HARBI1-like"/>
</dbReference>
<keyword evidence="2" id="KW-0812">Transmembrane</keyword>
<dbReference type="Pfam" id="PF26138">
    <property type="entry name" value="DUF8040"/>
    <property type="match status" value="1"/>
</dbReference>
<comment type="caution">
    <text evidence="4">The sequence shown here is derived from an EMBL/GenBank/DDBJ whole genome shotgun (WGS) entry which is preliminary data.</text>
</comment>
<gene>
    <name evidence="4" type="ORF">OSB04_031401</name>
</gene>
<feature type="transmembrane region" description="Helical" evidence="2">
    <location>
        <begin position="69"/>
        <end position="88"/>
    </location>
</feature>
<evidence type="ECO:0000313" key="4">
    <source>
        <dbReference type="EMBL" id="KAJ9538668.1"/>
    </source>
</evidence>
<feature type="domain" description="DUF8040" evidence="3">
    <location>
        <begin position="118"/>
        <end position="172"/>
    </location>
</feature>
<protein>
    <recommendedName>
        <fullName evidence="3">DUF8040 domain-containing protein</fullName>
    </recommendedName>
</protein>
<feature type="compositionally biased region" description="Polar residues" evidence="1">
    <location>
        <begin position="297"/>
        <end position="314"/>
    </location>
</feature>